<dbReference type="Pfam" id="PF03009">
    <property type="entry name" value="GDPD"/>
    <property type="match status" value="1"/>
</dbReference>
<reference evidence="9 10" key="1">
    <citation type="journal article" date="2021" name="Hortic Res">
        <title>The domestication of Cucurbita argyrosperma as revealed by the genome of its wild relative.</title>
        <authorList>
            <person name="Barrera-Redondo J."/>
            <person name="Sanchez-de la Vega G."/>
            <person name="Aguirre-Liguori J.A."/>
            <person name="Castellanos-Morales G."/>
            <person name="Gutierrez-Guerrero Y.T."/>
            <person name="Aguirre-Dugua X."/>
            <person name="Aguirre-Planter E."/>
            <person name="Tenaillon M.I."/>
            <person name="Lira-Saade R."/>
            <person name="Eguiarte L.E."/>
        </authorList>
    </citation>
    <scope>NUCLEOTIDE SEQUENCE [LARGE SCALE GENOMIC DNA]</scope>
    <source>
        <strain evidence="9">JBR-2021</strain>
    </source>
</reference>
<keyword evidence="5" id="KW-0325">Glycoprotein</keyword>
<keyword evidence="10" id="KW-1185">Reference proteome</keyword>
<organism evidence="9 10">
    <name type="scientific">Cucurbita argyrosperma subsp. sororia</name>
    <dbReference type="NCBI Taxonomy" id="37648"/>
    <lineage>
        <taxon>Eukaryota</taxon>
        <taxon>Viridiplantae</taxon>
        <taxon>Streptophyta</taxon>
        <taxon>Embryophyta</taxon>
        <taxon>Tracheophyta</taxon>
        <taxon>Spermatophyta</taxon>
        <taxon>Magnoliopsida</taxon>
        <taxon>eudicotyledons</taxon>
        <taxon>Gunneridae</taxon>
        <taxon>Pentapetalae</taxon>
        <taxon>rosids</taxon>
        <taxon>fabids</taxon>
        <taxon>Cucurbitales</taxon>
        <taxon>Cucurbitaceae</taxon>
        <taxon>Cucurbiteae</taxon>
        <taxon>Cucurbita</taxon>
    </lineage>
</organism>
<dbReference type="CDD" id="cd08603">
    <property type="entry name" value="GDPD_SHV3_repeat_1"/>
    <property type="match status" value="1"/>
</dbReference>
<evidence type="ECO:0000256" key="5">
    <source>
        <dbReference type="ARBA" id="ARBA00023180"/>
    </source>
</evidence>
<dbReference type="GO" id="GO:0006629">
    <property type="term" value="P:lipid metabolic process"/>
    <property type="evidence" value="ECO:0007669"/>
    <property type="project" value="InterPro"/>
</dbReference>
<dbReference type="EC" id="3.1.4.46" evidence="1"/>
<dbReference type="Proteomes" id="UP000685013">
    <property type="component" value="Chromosome 3"/>
</dbReference>
<dbReference type="GO" id="GO:0008889">
    <property type="term" value="F:glycerophosphodiester phosphodiesterase activity"/>
    <property type="evidence" value="ECO:0007669"/>
    <property type="project" value="UniProtKB-EC"/>
</dbReference>
<comment type="caution">
    <text evidence="9">The sequence shown here is derived from an EMBL/GenBank/DDBJ whole genome shotgun (WGS) entry which is preliminary data.</text>
</comment>
<evidence type="ECO:0000256" key="4">
    <source>
        <dbReference type="ARBA" id="ARBA00022801"/>
    </source>
</evidence>
<evidence type="ECO:0000256" key="6">
    <source>
        <dbReference type="ARBA" id="ARBA00047512"/>
    </source>
</evidence>
<evidence type="ECO:0000313" key="10">
    <source>
        <dbReference type="Proteomes" id="UP000685013"/>
    </source>
</evidence>
<evidence type="ECO:0000313" key="9">
    <source>
        <dbReference type="EMBL" id="KAG6603997.1"/>
    </source>
</evidence>
<dbReference type="FunFam" id="3.20.20.190:FF:000013">
    <property type="entry name" value="Glycerophosphodiester phosphodiesterase GDPDL3"/>
    <property type="match status" value="1"/>
</dbReference>
<dbReference type="PROSITE" id="PS51704">
    <property type="entry name" value="GP_PDE"/>
    <property type="match status" value="2"/>
</dbReference>
<evidence type="ECO:0000256" key="2">
    <source>
        <dbReference type="ARBA" id="ARBA00022729"/>
    </source>
</evidence>
<dbReference type="EMBL" id="JAGKQH010000003">
    <property type="protein sequence ID" value="KAG6603997.1"/>
    <property type="molecule type" value="Genomic_DNA"/>
</dbReference>
<keyword evidence="2" id="KW-0732">Signal</keyword>
<proteinExistence type="predicted"/>
<sequence length="784" mass="85579">MQTLARSEVGNLLDHQSNSGVAHNAEVLIGHSIVLPLLRLCTAQRPPETSMAHLESYAGEEPIVIARGGLSGVFPESSPFANQMALASGLHNKTVLYCNLQLTKDGIGLCLTDLRLQNSTNIEDIFPQPHKHYNVNGKIINGLFSVDFMSEDLFNRVDMIQNIFSRPSVYDGTWPVAAVEDVVRIKPSRFWLNVEYEAFYAEHNLSVSSYLQKALRLMAINYVSSSEIGLLRGLSGSVNKGRTKLIFRFLEANETEPTTKKTYGALAQELAMIKSFASGILIRKEYIWPIGPDKYVQPATSLVMDAHKLGLEVYASGFANDAMVGYNYSYDPIREYLQYVDNGQFAVDGVLSDFSPTAFQAIACYSSFRNTGKAQPGVKEALVISSNGASGDFPGSTDVAYQRAIDDGADVIDCSVQLSKDGVALCMNMADLLTTTTAITAFSDRTTTIPELQPQVGIFSFDLTWAEILSLKPQITNPFMASSGLARNPAFKNKGNFVTLPDFLEFAKAKAVSGIMINIQNAAYLASKKGLDMMGSIATALSNATFDKQSTQQVFIRSDDTSVLSIFKAKFPKFIRVITVDSKIGDAPNNALEEIKRYAQAVAIPRASIIEVTNYFTTGLTKVVSEMKASNLSIFVYVMRNEYVSLAFDYYAQPSLEIATYVDYFHVDGIITEFPKTAKQYMTCPCRPTQPDLNVAPYIILPPEIGLLMSMVPSEAKPPTDPPLPPLDAGDVVDPPLPPVTAPSTGPAAATRSAAVSNVANLYLSLLLVVVSFFHPHSTPIINT</sequence>
<dbReference type="PANTHER" id="PTHR43620:SF44">
    <property type="entry name" value="GLYCEROPHOSPHODIESTER PHOSPHODIESTERASE GDPDL6-RELATED"/>
    <property type="match status" value="1"/>
</dbReference>
<keyword evidence="4" id="KW-0378">Hydrolase</keyword>
<accession>A0AAV6NYB9</accession>
<evidence type="ECO:0000259" key="8">
    <source>
        <dbReference type="PROSITE" id="PS51704"/>
    </source>
</evidence>
<evidence type="ECO:0000256" key="1">
    <source>
        <dbReference type="ARBA" id="ARBA00012247"/>
    </source>
</evidence>
<feature type="domain" description="GP-PDE" evidence="8">
    <location>
        <begin position="381"/>
        <end position="682"/>
    </location>
</feature>
<dbReference type="AlphaFoldDB" id="A0AAV6NYB9"/>
<dbReference type="GO" id="GO:0006071">
    <property type="term" value="P:glycerol metabolic process"/>
    <property type="evidence" value="ECO:0007669"/>
    <property type="project" value="UniProtKB-KW"/>
</dbReference>
<keyword evidence="3" id="KW-0319">Glycerol metabolism</keyword>
<dbReference type="CDD" id="cd08604">
    <property type="entry name" value="GDPD_SHV3_repeat_2"/>
    <property type="match status" value="1"/>
</dbReference>
<dbReference type="FunFam" id="3.20.20.190:FF:000011">
    <property type="entry name" value="Glycerophosphodiester phosphodiesterase GDPDL3"/>
    <property type="match status" value="1"/>
</dbReference>
<feature type="region of interest" description="Disordered" evidence="7">
    <location>
        <begin position="714"/>
        <end position="748"/>
    </location>
</feature>
<dbReference type="InterPro" id="IPR030395">
    <property type="entry name" value="GP_PDE_dom"/>
</dbReference>
<feature type="non-terminal residue" evidence="9">
    <location>
        <position position="1"/>
    </location>
</feature>
<gene>
    <name evidence="9" type="primary">GDPDL6</name>
    <name evidence="9" type="ORF">SDJN03_04606</name>
</gene>
<evidence type="ECO:0000256" key="3">
    <source>
        <dbReference type="ARBA" id="ARBA00022798"/>
    </source>
</evidence>
<feature type="domain" description="GP-PDE" evidence="8">
    <location>
        <begin position="62"/>
        <end position="362"/>
    </location>
</feature>
<name>A0AAV6NYB9_9ROSI</name>
<protein>
    <recommendedName>
        <fullName evidence="1">glycerophosphodiester phosphodiesterase</fullName>
        <ecNumber evidence="1">3.1.4.46</ecNumber>
    </recommendedName>
</protein>
<dbReference type="PANTHER" id="PTHR43620">
    <property type="entry name" value="GLYCEROPHOSPHORYL DIESTER PHOSPHODIESTERASE"/>
    <property type="match status" value="1"/>
</dbReference>
<comment type="catalytic activity">
    <reaction evidence="6">
        <text>a sn-glycero-3-phosphodiester + H2O = an alcohol + sn-glycerol 3-phosphate + H(+)</text>
        <dbReference type="Rhea" id="RHEA:12969"/>
        <dbReference type="ChEBI" id="CHEBI:15377"/>
        <dbReference type="ChEBI" id="CHEBI:15378"/>
        <dbReference type="ChEBI" id="CHEBI:30879"/>
        <dbReference type="ChEBI" id="CHEBI:57597"/>
        <dbReference type="ChEBI" id="CHEBI:83408"/>
        <dbReference type="EC" id="3.1.4.46"/>
    </reaction>
</comment>
<evidence type="ECO:0000256" key="7">
    <source>
        <dbReference type="SAM" id="MobiDB-lite"/>
    </source>
</evidence>